<dbReference type="Pfam" id="PF01663">
    <property type="entry name" value="Phosphodiest"/>
    <property type="match status" value="1"/>
</dbReference>
<dbReference type="InterPro" id="IPR002591">
    <property type="entry name" value="Phosphodiest/P_Trfase"/>
</dbReference>
<keyword evidence="2" id="KW-0812">Transmembrane</keyword>
<dbReference type="InterPro" id="IPR017850">
    <property type="entry name" value="Alkaline_phosphatase_core_sf"/>
</dbReference>
<name>A0A4U7KNY3_9BASI</name>
<protein>
    <submittedName>
        <fullName evidence="3">Uncharacterized protein</fullName>
    </submittedName>
</protein>
<dbReference type="Proteomes" id="UP000306050">
    <property type="component" value="Chromosome SGRAM_6"/>
</dbReference>
<dbReference type="KEGG" id="sgra:EX895_005185"/>
<sequence>MSSVDERPECSRSARRGGQVASKTQGADTSEAEASTPLLQRPAVASQRPTQTTTRPSRSPFPLLAPLVLIALLIGAALHTHLIPRTTRDERATSLLPNATLTNGTHAFRRTVILISLDGAKPSDLDAGLAPSLQALGTASPRSRRARYMQPIFPTLTFPNHWTLLTGLFASSHGVVANDFHDARTGQQFYYTDPARSWEARWPRWFQRYEGGWDLEARLAQVLAWIDVERVEDRPGLVCAYVPDIDQAAHTFGPDSPQALAAVRNVDAFIARLHAHLEQRTLTDIVDLVIVSDHGMTSTSNTKLVYLDDLLGPSLYAKLQHRDGWPSAGLRFHGTPAEQHTLAHHALRRLQGLERTGWTVYTRATLPARYHLRSTAVHDRLAPLWIVPDLGWSITTHKEMAAFSDGVYAPRGNHGYDNAEPEMHAVFVASGPSFGPLAAAEGKRGNSGGARWNMDGFRNVEVHNLVSRILGVREGKRAPTNGTWSFWDAHLRPGL</sequence>
<dbReference type="EMBL" id="SRRM01000019">
    <property type="protein sequence ID" value="TKY85646.1"/>
    <property type="molecule type" value="Genomic_DNA"/>
</dbReference>
<dbReference type="PANTHER" id="PTHR10151">
    <property type="entry name" value="ECTONUCLEOTIDE PYROPHOSPHATASE/PHOSPHODIESTERASE"/>
    <property type="match status" value="1"/>
</dbReference>
<evidence type="ECO:0000313" key="4">
    <source>
        <dbReference type="Proteomes" id="UP000306050"/>
    </source>
</evidence>
<dbReference type="PANTHER" id="PTHR10151:SF120">
    <property type="entry name" value="BIS(5'-ADENOSYL)-TRIPHOSPHATASE"/>
    <property type="match status" value="1"/>
</dbReference>
<dbReference type="RefSeq" id="XP_029737631.1">
    <property type="nucleotide sequence ID" value="XM_029885779.1"/>
</dbReference>
<feature type="transmembrane region" description="Helical" evidence="2">
    <location>
        <begin position="63"/>
        <end position="83"/>
    </location>
</feature>
<keyword evidence="4" id="KW-1185">Reference proteome</keyword>
<dbReference type="GeneID" id="40728080"/>
<proteinExistence type="predicted"/>
<dbReference type="GO" id="GO:0017111">
    <property type="term" value="F:ribonucleoside triphosphate phosphatase activity"/>
    <property type="evidence" value="ECO:0007669"/>
    <property type="project" value="TreeGrafter"/>
</dbReference>
<dbReference type="AlphaFoldDB" id="A0A4U7KNY3"/>
<dbReference type="GO" id="GO:0009141">
    <property type="term" value="P:nucleoside triphosphate metabolic process"/>
    <property type="evidence" value="ECO:0007669"/>
    <property type="project" value="TreeGrafter"/>
</dbReference>
<dbReference type="CDD" id="cd16018">
    <property type="entry name" value="Enpp"/>
    <property type="match status" value="1"/>
</dbReference>
<feature type="compositionally biased region" description="Low complexity" evidence="1">
    <location>
        <begin position="46"/>
        <end position="59"/>
    </location>
</feature>
<gene>
    <name evidence="3" type="ORF">EX895_005185</name>
</gene>
<comment type="caution">
    <text evidence="3">The sequence shown here is derived from an EMBL/GenBank/DDBJ whole genome shotgun (WGS) entry which is preliminary data.</text>
</comment>
<dbReference type="GO" id="GO:0047429">
    <property type="term" value="F:nucleoside triphosphate diphosphatase activity"/>
    <property type="evidence" value="ECO:0007669"/>
    <property type="project" value="TreeGrafter"/>
</dbReference>
<feature type="region of interest" description="Disordered" evidence="1">
    <location>
        <begin position="1"/>
        <end position="59"/>
    </location>
</feature>
<feature type="compositionally biased region" description="Basic and acidic residues" evidence="1">
    <location>
        <begin position="1"/>
        <end position="12"/>
    </location>
</feature>
<reference evidence="3 4" key="1">
    <citation type="submission" date="2019-05" db="EMBL/GenBank/DDBJ databases">
        <title>Sporisorium graminicola CBS 10092 draft sequencing and annotation.</title>
        <authorList>
            <person name="Solano-Gonzalez S."/>
            <person name="Caddick M.X."/>
            <person name="Darby A."/>
        </authorList>
    </citation>
    <scope>NUCLEOTIDE SEQUENCE [LARGE SCALE GENOMIC DNA]</scope>
    <source>
        <strain evidence="3 4">CBS 10092</strain>
    </source>
</reference>
<evidence type="ECO:0000313" key="3">
    <source>
        <dbReference type="EMBL" id="TKY85646.1"/>
    </source>
</evidence>
<keyword evidence="2" id="KW-0472">Membrane</keyword>
<dbReference type="FunFam" id="3.30.1360.180:FF:000003">
    <property type="entry name" value="Type I phosphodiesterase/nucleotide pyrophosphatase family protein"/>
    <property type="match status" value="1"/>
</dbReference>
<evidence type="ECO:0000256" key="1">
    <source>
        <dbReference type="SAM" id="MobiDB-lite"/>
    </source>
</evidence>
<accession>A0A4U7KNY3</accession>
<dbReference type="SUPFAM" id="SSF53649">
    <property type="entry name" value="Alkaline phosphatase-like"/>
    <property type="match status" value="1"/>
</dbReference>
<keyword evidence="2" id="KW-1133">Transmembrane helix</keyword>
<dbReference type="OrthoDB" id="415411at2759"/>
<dbReference type="Gene3D" id="3.40.720.10">
    <property type="entry name" value="Alkaline Phosphatase, subunit A"/>
    <property type="match status" value="1"/>
</dbReference>
<organism evidence="3 4">
    <name type="scientific">Sporisorium graminicola</name>
    <dbReference type="NCBI Taxonomy" id="280036"/>
    <lineage>
        <taxon>Eukaryota</taxon>
        <taxon>Fungi</taxon>
        <taxon>Dikarya</taxon>
        <taxon>Basidiomycota</taxon>
        <taxon>Ustilaginomycotina</taxon>
        <taxon>Ustilaginomycetes</taxon>
        <taxon>Ustilaginales</taxon>
        <taxon>Ustilaginaceae</taxon>
        <taxon>Sporisorium</taxon>
    </lineage>
</organism>
<evidence type="ECO:0000256" key="2">
    <source>
        <dbReference type="SAM" id="Phobius"/>
    </source>
</evidence>